<gene>
    <name evidence="2" type="ORF">EUGRSUZ_A00235</name>
</gene>
<dbReference type="PANTHER" id="PTHR33430">
    <property type="entry name" value="MATERNAL EFFECT EMBRYO ARREST PROTEIN"/>
    <property type="match status" value="1"/>
</dbReference>
<reference evidence="2" key="1">
    <citation type="submission" date="2013-07" db="EMBL/GenBank/DDBJ databases">
        <title>The genome of Eucalyptus grandis.</title>
        <authorList>
            <person name="Schmutz J."/>
            <person name="Hayes R."/>
            <person name="Myburg A."/>
            <person name="Tuskan G."/>
            <person name="Grattapaglia D."/>
            <person name="Rokhsar D.S."/>
        </authorList>
    </citation>
    <scope>NUCLEOTIDE SEQUENCE</scope>
    <source>
        <tissue evidence="2">Leaf extractions</tissue>
    </source>
</reference>
<sequence>MATAHEHDRMKKTIKHHLKVLDDLVSVNSLFTFAVFVGISFASSNPHSLESRKGCQADLQTSMTLLVNEVVSFVCFLLSSLLATALKMHLSMYIVLHRKKDDGFDCLEPIRNIMILVSTLGSILGCVYLTLSMVDVVRVLLGKIACGGSDTVQAAGSLVAIDSLALIIYVPCMMLAVYQSYVQLHGAD</sequence>
<keyword evidence="1" id="KW-1133">Transmembrane helix</keyword>
<keyword evidence="1" id="KW-0472">Membrane</keyword>
<evidence type="ECO:0000313" key="2">
    <source>
        <dbReference type="EMBL" id="KCW87838.1"/>
    </source>
</evidence>
<organism evidence="2">
    <name type="scientific">Eucalyptus grandis</name>
    <name type="common">Flooded gum</name>
    <dbReference type="NCBI Taxonomy" id="71139"/>
    <lineage>
        <taxon>Eukaryota</taxon>
        <taxon>Viridiplantae</taxon>
        <taxon>Streptophyta</taxon>
        <taxon>Embryophyta</taxon>
        <taxon>Tracheophyta</taxon>
        <taxon>Spermatophyta</taxon>
        <taxon>Magnoliopsida</taxon>
        <taxon>eudicotyledons</taxon>
        <taxon>Gunneridae</taxon>
        <taxon>Pentapetalae</taxon>
        <taxon>rosids</taxon>
        <taxon>malvids</taxon>
        <taxon>Myrtales</taxon>
        <taxon>Myrtaceae</taxon>
        <taxon>Myrtoideae</taxon>
        <taxon>Eucalypteae</taxon>
        <taxon>Eucalyptus</taxon>
    </lineage>
</organism>
<evidence type="ECO:0000256" key="1">
    <source>
        <dbReference type="SAM" id="Phobius"/>
    </source>
</evidence>
<feature type="transmembrane region" description="Helical" evidence="1">
    <location>
        <begin position="154"/>
        <end position="178"/>
    </location>
</feature>
<feature type="transmembrane region" description="Helical" evidence="1">
    <location>
        <begin position="113"/>
        <end position="134"/>
    </location>
</feature>
<proteinExistence type="predicted"/>
<accession>A0A059DAS7</accession>
<feature type="transmembrane region" description="Helical" evidence="1">
    <location>
        <begin position="20"/>
        <end position="42"/>
    </location>
</feature>
<dbReference type="PANTHER" id="PTHR33430:SF1">
    <property type="entry name" value="PGG DOMAIN-CONTAINING PROTEIN"/>
    <property type="match status" value="1"/>
</dbReference>
<dbReference type="OMA" id="AHEHDRM"/>
<feature type="transmembrane region" description="Helical" evidence="1">
    <location>
        <begin position="70"/>
        <end position="92"/>
    </location>
</feature>
<dbReference type="InParanoid" id="A0A059DAS7"/>
<dbReference type="EMBL" id="KK198753">
    <property type="protein sequence ID" value="KCW87838.1"/>
    <property type="molecule type" value="Genomic_DNA"/>
</dbReference>
<dbReference type="eggNOG" id="ENOG502SN9G">
    <property type="taxonomic scope" value="Eukaryota"/>
</dbReference>
<evidence type="ECO:0008006" key="3">
    <source>
        <dbReference type="Google" id="ProtNLM"/>
    </source>
</evidence>
<dbReference type="Gramene" id="KCW87838">
    <property type="protein sequence ID" value="KCW87838"/>
    <property type="gene ID" value="EUGRSUZ_A00235"/>
</dbReference>
<dbReference type="STRING" id="71139.A0A059DAS7"/>
<protein>
    <recommendedName>
        <fullName evidence="3">PGG domain-containing protein</fullName>
    </recommendedName>
</protein>
<name>A0A059DAS7_EUCGR</name>
<dbReference type="AlphaFoldDB" id="A0A059DAS7"/>
<keyword evidence="1" id="KW-0812">Transmembrane</keyword>